<dbReference type="Proteomes" id="UP000694005">
    <property type="component" value="Chromosome A09"/>
</dbReference>
<feature type="region of interest" description="Disordered" evidence="1">
    <location>
        <begin position="1"/>
        <end position="20"/>
    </location>
</feature>
<accession>A0A397XVN0</accession>
<evidence type="ECO:0000313" key="5">
    <source>
        <dbReference type="Proteomes" id="UP000694005"/>
    </source>
</evidence>
<protein>
    <submittedName>
        <fullName evidence="2">Uncharacterized protein</fullName>
    </submittedName>
</protein>
<reference evidence="3 4" key="1">
    <citation type="submission" date="2018-06" db="EMBL/GenBank/DDBJ databases">
        <title>WGS assembly of Brassica rapa FPsc.</title>
        <authorList>
            <person name="Bowman J."/>
            <person name="Kohchi T."/>
            <person name="Yamato K."/>
            <person name="Jenkins J."/>
            <person name="Shu S."/>
            <person name="Ishizaki K."/>
            <person name="Yamaoka S."/>
            <person name="Nishihama R."/>
            <person name="Nakamura Y."/>
            <person name="Berger F."/>
            <person name="Adam C."/>
            <person name="Aki S."/>
            <person name="Althoff F."/>
            <person name="Araki T."/>
            <person name="Arteaga-Vazquez M."/>
            <person name="Balasubrmanian S."/>
            <person name="Bauer D."/>
            <person name="Boehm C."/>
            <person name="Briginshaw L."/>
            <person name="Caballero-Perez J."/>
            <person name="Catarino B."/>
            <person name="Chen F."/>
            <person name="Chiyoda S."/>
            <person name="Chovatia M."/>
            <person name="Davies K."/>
            <person name="Delmans M."/>
            <person name="Demura T."/>
            <person name="Dierschke T."/>
            <person name="Dolan L."/>
            <person name="Dorantes-Acosta A."/>
            <person name="Eklund D."/>
            <person name="Florent S."/>
            <person name="Flores-Sandoval E."/>
            <person name="Fujiyama A."/>
            <person name="Fukuzawa H."/>
            <person name="Galik B."/>
            <person name="Grimanelli D."/>
            <person name="Grimwood J."/>
            <person name="Grossniklaus U."/>
            <person name="Hamada T."/>
            <person name="Haseloff J."/>
            <person name="Hetherington A."/>
            <person name="Higo A."/>
            <person name="Hirakawa Y."/>
            <person name="Hundley H."/>
            <person name="Ikeda Y."/>
            <person name="Inoue K."/>
            <person name="Inoue S."/>
            <person name="Ishida S."/>
            <person name="Jia Q."/>
            <person name="Kakita M."/>
            <person name="Kanazawa T."/>
            <person name="Kawai Y."/>
            <person name="Kawashima T."/>
            <person name="Kennedy M."/>
            <person name="Kinose K."/>
            <person name="Kinoshita T."/>
            <person name="Kohara Y."/>
            <person name="Koide E."/>
            <person name="Komatsu K."/>
            <person name="Kopischke S."/>
            <person name="Kubo M."/>
            <person name="Kyozuka J."/>
            <person name="Lagercrantz U."/>
            <person name="Lin S."/>
            <person name="Lindquist E."/>
            <person name="Lipzen A."/>
            <person name="Lu C."/>
            <person name="Luna E."/>
            <person name="Martienssen R."/>
            <person name="Minamino N."/>
            <person name="Mizutani M."/>
            <person name="Mizutani M."/>
            <person name="Mochizuki N."/>
            <person name="Monte I."/>
            <person name="Mosher R."/>
            <person name="Nagasaki H."/>
            <person name="Nakagami H."/>
            <person name="Naramoto S."/>
            <person name="Nishitani K."/>
            <person name="Ohtani M."/>
            <person name="Okamoto T."/>
            <person name="Okumura M."/>
            <person name="Phillips J."/>
            <person name="Pollak B."/>
            <person name="Reinders A."/>
            <person name="Roevekamp M."/>
            <person name="Sano R."/>
            <person name="Sawa S."/>
            <person name="Schmid M."/>
            <person name="Shirakawa M."/>
            <person name="Solano R."/>
            <person name="Spunde A."/>
            <person name="Suetsugu N."/>
            <person name="Sugano S."/>
            <person name="Sugiyama A."/>
            <person name="Sun R."/>
            <person name="Suzuki Y."/>
            <person name="Takenaka M."/>
            <person name="Takezawa D."/>
            <person name="Tomogane H."/>
            <person name="Tsuzuki M."/>
            <person name="Ueda T."/>
            <person name="Umeda M."/>
            <person name="Ward J."/>
            <person name="Watanabe Y."/>
            <person name="Yazaki K."/>
            <person name="Yokoyama R."/>
            <person name="Yoshitake Y."/>
            <person name="Yotsui I."/>
            <person name="Zachgo S."/>
            <person name="Schmutz J."/>
        </authorList>
    </citation>
    <scope>NUCLEOTIDE SEQUENCE [LARGE SCALE GENOMIC DNA]</scope>
    <source>
        <strain evidence="4">cv. B-3</strain>
    </source>
</reference>
<dbReference type="AlphaFoldDB" id="A0A397XVN0"/>
<evidence type="ECO:0000313" key="4">
    <source>
        <dbReference type="Proteomes" id="UP000264353"/>
    </source>
</evidence>
<name>A0A397XVN0_BRACM</name>
<sequence>MSFTQIPRKRARKKKSLKEADHTTLVDTKYSPWNIHLSKMLA</sequence>
<dbReference type="EMBL" id="LS974625">
    <property type="protein sequence ID" value="CAG7862245.1"/>
    <property type="molecule type" value="Genomic_DNA"/>
</dbReference>
<gene>
    <name evidence="2" type="ORF">BRAPAZ1V2_A09P27120.2</name>
    <name evidence="3" type="ORF">BRARA_I02159</name>
</gene>
<reference evidence="2 5" key="2">
    <citation type="submission" date="2021-07" db="EMBL/GenBank/DDBJ databases">
        <authorList>
            <consortium name="Genoscope - CEA"/>
            <person name="William W."/>
        </authorList>
    </citation>
    <scope>NUCLEOTIDE SEQUENCE [LARGE SCALE GENOMIC DNA]</scope>
</reference>
<evidence type="ECO:0000313" key="3">
    <source>
        <dbReference type="EMBL" id="RID45429.1"/>
    </source>
</evidence>
<evidence type="ECO:0000313" key="2">
    <source>
        <dbReference type="EMBL" id="CAG7862245.1"/>
    </source>
</evidence>
<dbReference type="Gramene" id="A09p27120.2_BraZ1">
    <property type="protein sequence ID" value="A09p27120.2_BraZ1.CDS"/>
    <property type="gene ID" value="A09g27120.2_BraZ1"/>
</dbReference>
<dbReference type="EMBL" id="CM010636">
    <property type="protein sequence ID" value="RID45429.1"/>
    <property type="molecule type" value="Genomic_DNA"/>
</dbReference>
<feature type="compositionally biased region" description="Basic residues" evidence="1">
    <location>
        <begin position="7"/>
        <end position="16"/>
    </location>
</feature>
<proteinExistence type="predicted"/>
<evidence type="ECO:0000256" key="1">
    <source>
        <dbReference type="SAM" id="MobiDB-lite"/>
    </source>
</evidence>
<dbReference type="Proteomes" id="UP000264353">
    <property type="component" value="Chromosome A9"/>
</dbReference>
<organism evidence="3 4">
    <name type="scientific">Brassica campestris</name>
    <name type="common">Field mustard</name>
    <dbReference type="NCBI Taxonomy" id="3711"/>
    <lineage>
        <taxon>Eukaryota</taxon>
        <taxon>Viridiplantae</taxon>
        <taxon>Streptophyta</taxon>
        <taxon>Embryophyta</taxon>
        <taxon>Tracheophyta</taxon>
        <taxon>Spermatophyta</taxon>
        <taxon>Magnoliopsida</taxon>
        <taxon>eudicotyledons</taxon>
        <taxon>Gunneridae</taxon>
        <taxon>Pentapetalae</taxon>
        <taxon>rosids</taxon>
        <taxon>malvids</taxon>
        <taxon>Brassicales</taxon>
        <taxon>Brassicaceae</taxon>
        <taxon>Brassiceae</taxon>
        <taxon>Brassica</taxon>
    </lineage>
</organism>